<dbReference type="FunCoup" id="R4FLI7">
    <property type="interactions" value="632"/>
</dbReference>
<dbReference type="PANTHER" id="PTHR12840">
    <property type="entry name" value="NADH-UBIQUINONE OXIDOREDUCTASE ASHI SUBUNIT"/>
    <property type="match status" value="1"/>
</dbReference>
<feature type="transmembrane region" description="Helical" evidence="1">
    <location>
        <begin position="125"/>
        <end position="143"/>
    </location>
</feature>
<keyword evidence="1" id="KW-0472">Membrane</keyword>
<keyword evidence="2" id="KW-0830">Ubiquinone</keyword>
<dbReference type="EMBL" id="ACPB03000870">
    <property type="status" value="NOT_ANNOTATED_CDS"/>
    <property type="molecule type" value="Genomic_DNA"/>
</dbReference>
<dbReference type="STRING" id="13249.R4FLI7"/>
<keyword evidence="4" id="KW-1185">Reference proteome</keyword>
<dbReference type="InParanoid" id="R4FLI7"/>
<accession>R4FLI7</accession>
<reference evidence="3" key="3">
    <citation type="submission" date="2015-05" db="UniProtKB">
        <authorList>
            <consortium name="EnsemblMetazoa"/>
        </authorList>
    </citation>
    <scope>IDENTIFICATION</scope>
</reference>
<keyword evidence="1" id="KW-0812">Transmembrane</keyword>
<evidence type="ECO:0000313" key="4">
    <source>
        <dbReference type="Proteomes" id="UP000015103"/>
    </source>
</evidence>
<name>R4FLI7_RHOPR</name>
<sequence length="172" mass="19961">MSILNTRLIYNLSKRSFSATPSILAHWNKDWKPGKYPTTEEEKLAAAKKYGLLPQEYEPVPDDGHGSGDYPGFKPYSVESRDPFYPWDYPEYRRNFNEALHEDFNLYGQDRYDVNYRNVLSLPKMLTVFLLVAGSFLGLIYVGEYTAFLPMMPQHMPAPGVKHYTYKSNVQE</sequence>
<evidence type="ECO:0000256" key="1">
    <source>
        <dbReference type="SAM" id="Phobius"/>
    </source>
</evidence>
<dbReference type="InterPro" id="IPR008699">
    <property type="entry name" value="NDUFB8"/>
</dbReference>
<dbReference type="EnsemblMetazoa" id="RPRC011949-RA">
    <property type="protein sequence ID" value="RPRC011949-PA"/>
    <property type="gene ID" value="RPRC011949"/>
</dbReference>
<dbReference type="AlphaFoldDB" id="R4FLI7"/>
<evidence type="ECO:0000313" key="2">
    <source>
        <dbReference type="EMBL" id="JAA75416.1"/>
    </source>
</evidence>
<dbReference type="OMA" id="GMIPEDY"/>
<dbReference type="Proteomes" id="UP000015103">
    <property type="component" value="Unassembled WGS sequence"/>
</dbReference>
<proteinExistence type="evidence at transcript level"/>
<protein>
    <submittedName>
        <fullName evidence="2 3">Putative nadh-ubiquinone oxidoreductase ashi subunit</fullName>
    </submittedName>
</protein>
<dbReference type="eggNOG" id="KOG4040">
    <property type="taxonomic scope" value="Eukaryota"/>
</dbReference>
<dbReference type="PANTHER" id="PTHR12840:SF1">
    <property type="entry name" value="NADH DEHYDROGENASE [UBIQUINONE] 1 BETA SUBCOMPLEX SUBUNIT 8, MITOCHONDRIAL"/>
    <property type="match status" value="1"/>
</dbReference>
<reference evidence="4" key="2">
    <citation type="submission" date="2015-04" db="EMBL/GenBank/DDBJ databases">
        <authorList>
            <person name="Wilson R.K."/>
            <person name="Warren W."/>
            <person name="Dotson E."/>
            <person name="Oliveira P.L."/>
        </authorList>
    </citation>
    <scope>NUCLEOTIDE SEQUENCE</scope>
</reference>
<organism evidence="2">
    <name type="scientific">Rhodnius prolixus</name>
    <name type="common">Triatomid bug</name>
    <dbReference type="NCBI Taxonomy" id="13249"/>
    <lineage>
        <taxon>Eukaryota</taxon>
        <taxon>Metazoa</taxon>
        <taxon>Ecdysozoa</taxon>
        <taxon>Arthropoda</taxon>
        <taxon>Hexapoda</taxon>
        <taxon>Insecta</taxon>
        <taxon>Pterygota</taxon>
        <taxon>Neoptera</taxon>
        <taxon>Paraneoptera</taxon>
        <taxon>Hemiptera</taxon>
        <taxon>Heteroptera</taxon>
        <taxon>Panheteroptera</taxon>
        <taxon>Cimicomorpha</taxon>
        <taxon>Reduviidae</taxon>
        <taxon>Triatominae</taxon>
        <taxon>Rhodnius</taxon>
    </lineage>
</organism>
<dbReference type="EMBL" id="GAHY01002094">
    <property type="protein sequence ID" value="JAA75416.1"/>
    <property type="molecule type" value="mRNA"/>
</dbReference>
<dbReference type="HOGENOM" id="CLU_108654_0_0_1"/>
<dbReference type="GO" id="GO:0005739">
    <property type="term" value="C:mitochondrion"/>
    <property type="evidence" value="ECO:0007669"/>
    <property type="project" value="InterPro"/>
</dbReference>
<dbReference type="VEuPathDB" id="VectorBase:RPRC011949"/>
<dbReference type="Pfam" id="PF05821">
    <property type="entry name" value="NDUF_B8"/>
    <property type="match status" value="1"/>
</dbReference>
<reference evidence="2" key="1">
    <citation type="submission" date="2013-04" db="EMBL/GenBank/DDBJ databases">
        <title>An insight into the transcriptome of the digestive tract of the blood sucking bug, Rhodnius prolixus.</title>
        <authorList>
            <person name="Ribeiro J.M.C."/>
            <person name="Genta F.A."/>
            <person name="Sorgine M.H.F."/>
            <person name="Paiva-Silva G.O."/>
            <person name="Majerowicz D."/>
            <person name="Medeiros M."/>
            <person name="Koerich L."/>
            <person name="Terra W.R."/>
            <person name="Ferreira C."/>
            <person name="Pimentel A.C."/>
            <person name="Bisch P.M."/>
            <person name="Diniz M.M.P."/>
            <person name="Nascimento R."/>
            <person name="Salmon D."/>
            <person name="Silber A.M."/>
            <person name="Alves M."/>
            <person name="Oliveira M.F."/>
            <person name="Gondim K.C."/>
            <person name="Silva Neto M.A.C."/>
            <person name="Atella G.C."/>
            <person name="Araujo H."/>
            <person name="Dias F.S."/>
            <person name="Polycarpo C.R."/>
            <person name="Fampa P."/>
            <person name="Melo A.C."/>
            <person name="Tanaka A.S."/>
            <person name="Balczun C."/>
            <person name="Oliveira J.H.M."/>
            <person name="Goncalves R."/>
            <person name="Lazoski C."/>
            <person name="Pereira M.A."/>
            <person name="Rivera-Pomar R."/>
            <person name="Diambra L."/>
            <person name="Schaub G.A."/>
            <person name="Garcia E.S."/>
            <person name="Azambuja P."/>
            <person name="Braz G.R.C."/>
            <person name="Oliveira P.L."/>
        </authorList>
    </citation>
    <scope>NUCLEOTIDE SEQUENCE</scope>
</reference>
<keyword evidence="1" id="KW-1133">Transmembrane helix</keyword>
<evidence type="ECO:0000313" key="3">
    <source>
        <dbReference type="EnsemblMetazoa" id="RPRC011949-PA"/>
    </source>
</evidence>